<reference evidence="1" key="2">
    <citation type="submission" date="2015-03" db="UniProtKB">
        <authorList>
            <consortium name="EnsemblPlants"/>
        </authorList>
    </citation>
    <scope>IDENTIFICATION</scope>
</reference>
<dbReference type="STRING" id="109376.A0A0D3CWH3"/>
<dbReference type="HOGENOM" id="CLU_2834688_0_0_1"/>
<accession>A0A0D3CWH3</accession>
<keyword evidence="2" id="KW-1185">Reference proteome</keyword>
<dbReference type="SUPFAM" id="SSF57850">
    <property type="entry name" value="RING/U-box"/>
    <property type="match status" value="1"/>
</dbReference>
<dbReference type="EnsemblPlants" id="Bo6g086360.1">
    <property type="protein sequence ID" value="Bo6g086360.1"/>
    <property type="gene ID" value="Bo6g086360"/>
</dbReference>
<dbReference type="OMA" id="EQYVGFS"/>
<name>A0A0D3CWH3_BRAOL</name>
<evidence type="ECO:0008006" key="3">
    <source>
        <dbReference type="Google" id="ProtNLM"/>
    </source>
</evidence>
<sequence>MLAYSQRDRWSFDSEQYVGSSIPFLCGACSKFLTERSSVANFELPIAAVLSCGHVYHTECLETMTR</sequence>
<evidence type="ECO:0000313" key="1">
    <source>
        <dbReference type="EnsemblPlants" id="Bo6g086360.1"/>
    </source>
</evidence>
<protein>
    <recommendedName>
        <fullName evidence="3">RING-type domain-containing protein</fullName>
    </recommendedName>
</protein>
<evidence type="ECO:0000313" key="2">
    <source>
        <dbReference type="Proteomes" id="UP000032141"/>
    </source>
</evidence>
<dbReference type="AlphaFoldDB" id="A0A0D3CWH3"/>
<organism evidence="1 2">
    <name type="scientific">Brassica oleracea var. oleracea</name>
    <dbReference type="NCBI Taxonomy" id="109376"/>
    <lineage>
        <taxon>Eukaryota</taxon>
        <taxon>Viridiplantae</taxon>
        <taxon>Streptophyta</taxon>
        <taxon>Embryophyta</taxon>
        <taxon>Tracheophyta</taxon>
        <taxon>Spermatophyta</taxon>
        <taxon>Magnoliopsida</taxon>
        <taxon>eudicotyledons</taxon>
        <taxon>Gunneridae</taxon>
        <taxon>Pentapetalae</taxon>
        <taxon>rosids</taxon>
        <taxon>malvids</taxon>
        <taxon>Brassicales</taxon>
        <taxon>Brassicaceae</taxon>
        <taxon>Brassiceae</taxon>
        <taxon>Brassica</taxon>
    </lineage>
</organism>
<dbReference type="Proteomes" id="UP000032141">
    <property type="component" value="Chromosome C6"/>
</dbReference>
<reference evidence="1 2" key="1">
    <citation type="journal article" date="2014" name="Genome Biol.">
        <title>Transcriptome and methylome profiling reveals relics of genome dominance in the mesopolyploid Brassica oleracea.</title>
        <authorList>
            <person name="Parkin I.A."/>
            <person name="Koh C."/>
            <person name="Tang H."/>
            <person name="Robinson S.J."/>
            <person name="Kagale S."/>
            <person name="Clarke W.E."/>
            <person name="Town C.D."/>
            <person name="Nixon J."/>
            <person name="Krishnakumar V."/>
            <person name="Bidwell S.L."/>
            <person name="Denoeud F."/>
            <person name="Belcram H."/>
            <person name="Links M.G."/>
            <person name="Just J."/>
            <person name="Clarke C."/>
            <person name="Bender T."/>
            <person name="Huebert T."/>
            <person name="Mason A.S."/>
            <person name="Pires J.C."/>
            <person name="Barker G."/>
            <person name="Moore J."/>
            <person name="Walley P.G."/>
            <person name="Manoli S."/>
            <person name="Batley J."/>
            <person name="Edwards D."/>
            <person name="Nelson M.N."/>
            <person name="Wang X."/>
            <person name="Paterson A.H."/>
            <person name="King G."/>
            <person name="Bancroft I."/>
            <person name="Chalhoub B."/>
            <person name="Sharpe A.G."/>
        </authorList>
    </citation>
    <scope>NUCLEOTIDE SEQUENCE</scope>
    <source>
        <strain evidence="1 2">cv. TO1000</strain>
    </source>
</reference>
<dbReference type="Gramene" id="Bo6g086360.1">
    <property type="protein sequence ID" value="Bo6g086360.1"/>
    <property type="gene ID" value="Bo6g086360"/>
</dbReference>
<dbReference type="PANTHER" id="PTHR31150">
    <property type="entry name" value="EXPRESSED PROTEIN"/>
    <property type="match status" value="1"/>
</dbReference>
<dbReference type="PANTHER" id="PTHR31150:SF32">
    <property type="entry name" value="RING_U-BOX SUPERFAMILY PROTEIN"/>
    <property type="match status" value="1"/>
</dbReference>
<proteinExistence type="predicted"/>